<name>A0A840PA72_9ACTN</name>
<protein>
    <recommendedName>
        <fullName evidence="3">DinB-like domain-containing protein</fullName>
    </recommendedName>
</protein>
<keyword evidence="2" id="KW-1185">Reference proteome</keyword>
<evidence type="ECO:0000313" key="1">
    <source>
        <dbReference type="EMBL" id="MBB5135556.1"/>
    </source>
</evidence>
<dbReference type="Gene3D" id="1.20.120.450">
    <property type="entry name" value="dinb family like domain"/>
    <property type="match status" value="1"/>
</dbReference>
<accession>A0A840PA72</accession>
<evidence type="ECO:0008006" key="3">
    <source>
        <dbReference type="Google" id="ProtNLM"/>
    </source>
</evidence>
<comment type="caution">
    <text evidence="1">The sequence shown here is derived from an EMBL/GenBank/DDBJ whole genome shotgun (WGS) entry which is preliminary data.</text>
</comment>
<sequence length="170" mass="19208">MNNWGATRYGDPCRECGYNWSITPEQAIDLVAAIPQRYTELLTGNDARRRHPDLDWTAGGYVCHVTDNLRIWAERLVSAALTGDRDITGYDDVLLARARAYNQVPISGALWSLRLAVAAWGQAMELAARTDVVLLHPERGPQPWSQVARTNAHDVFHHQWDIERTLAHHT</sequence>
<dbReference type="InterPro" id="IPR034660">
    <property type="entry name" value="DinB/YfiT-like"/>
</dbReference>
<proteinExistence type="predicted"/>
<dbReference type="RefSeq" id="WP_185052493.1">
    <property type="nucleotide sequence ID" value="NZ_BAABIX010000002.1"/>
</dbReference>
<organism evidence="1 2">
    <name type="scientific">Thermocatellispora tengchongensis</name>
    <dbReference type="NCBI Taxonomy" id="1073253"/>
    <lineage>
        <taxon>Bacteria</taxon>
        <taxon>Bacillati</taxon>
        <taxon>Actinomycetota</taxon>
        <taxon>Actinomycetes</taxon>
        <taxon>Streptosporangiales</taxon>
        <taxon>Streptosporangiaceae</taxon>
        <taxon>Thermocatellispora</taxon>
    </lineage>
</organism>
<dbReference type="AlphaFoldDB" id="A0A840PA72"/>
<gene>
    <name evidence="1" type="ORF">HNP84_005300</name>
</gene>
<reference evidence="1 2" key="1">
    <citation type="submission" date="2020-08" db="EMBL/GenBank/DDBJ databases">
        <title>Genomic Encyclopedia of Type Strains, Phase IV (KMG-IV): sequencing the most valuable type-strain genomes for metagenomic binning, comparative biology and taxonomic classification.</title>
        <authorList>
            <person name="Goeker M."/>
        </authorList>
    </citation>
    <scope>NUCLEOTIDE SEQUENCE [LARGE SCALE GENOMIC DNA]</scope>
    <source>
        <strain evidence="1 2">DSM 45615</strain>
    </source>
</reference>
<dbReference type="Proteomes" id="UP000578449">
    <property type="component" value="Unassembled WGS sequence"/>
</dbReference>
<dbReference type="SUPFAM" id="SSF109854">
    <property type="entry name" value="DinB/YfiT-like putative metalloenzymes"/>
    <property type="match status" value="1"/>
</dbReference>
<dbReference type="EMBL" id="JACHGN010000011">
    <property type="protein sequence ID" value="MBB5135556.1"/>
    <property type="molecule type" value="Genomic_DNA"/>
</dbReference>
<evidence type="ECO:0000313" key="2">
    <source>
        <dbReference type="Proteomes" id="UP000578449"/>
    </source>
</evidence>